<accession>A0ABV9DS27</accession>
<comment type="caution">
    <text evidence="3">The sequence shown here is derived from an EMBL/GenBank/DDBJ whole genome shotgun (WGS) entry which is preliminary data.</text>
</comment>
<evidence type="ECO:0000313" key="4">
    <source>
        <dbReference type="Proteomes" id="UP001595923"/>
    </source>
</evidence>
<dbReference type="Proteomes" id="UP001595923">
    <property type="component" value="Unassembled WGS sequence"/>
</dbReference>
<keyword evidence="2" id="KW-0472">Membrane</keyword>
<evidence type="ECO:0000256" key="2">
    <source>
        <dbReference type="SAM" id="Phobius"/>
    </source>
</evidence>
<keyword evidence="2" id="KW-0812">Transmembrane</keyword>
<organism evidence="3 4">
    <name type="scientific">Nocardiopsis mangrovi</name>
    <dbReference type="NCBI Taxonomy" id="1179818"/>
    <lineage>
        <taxon>Bacteria</taxon>
        <taxon>Bacillati</taxon>
        <taxon>Actinomycetota</taxon>
        <taxon>Actinomycetes</taxon>
        <taxon>Streptosporangiales</taxon>
        <taxon>Nocardiopsidaceae</taxon>
        <taxon>Nocardiopsis</taxon>
    </lineage>
</organism>
<reference evidence="4" key="1">
    <citation type="journal article" date="2019" name="Int. J. Syst. Evol. Microbiol.">
        <title>The Global Catalogue of Microorganisms (GCM) 10K type strain sequencing project: providing services to taxonomists for standard genome sequencing and annotation.</title>
        <authorList>
            <consortium name="The Broad Institute Genomics Platform"/>
            <consortium name="The Broad Institute Genome Sequencing Center for Infectious Disease"/>
            <person name="Wu L."/>
            <person name="Ma J."/>
        </authorList>
    </citation>
    <scope>NUCLEOTIDE SEQUENCE [LARGE SCALE GENOMIC DNA]</scope>
    <source>
        <strain evidence="4">XZYJ18</strain>
    </source>
</reference>
<name>A0ABV9DS27_9ACTN</name>
<feature type="compositionally biased region" description="Acidic residues" evidence="1">
    <location>
        <begin position="56"/>
        <end position="66"/>
    </location>
</feature>
<feature type="compositionally biased region" description="Low complexity" evidence="1">
    <location>
        <begin position="12"/>
        <end position="27"/>
    </location>
</feature>
<feature type="transmembrane region" description="Helical" evidence="2">
    <location>
        <begin position="159"/>
        <end position="182"/>
    </location>
</feature>
<protein>
    <submittedName>
        <fullName evidence="3">Uncharacterized protein</fullName>
    </submittedName>
</protein>
<feature type="transmembrane region" description="Helical" evidence="2">
    <location>
        <begin position="121"/>
        <end position="147"/>
    </location>
</feature>
<proteinExistence type="predicted"/>
<sequence>MNTRSEDPNESTTPSAADGASAAAGPDNGEPGSPAAPEAGDTAEERAGAAEPAGAEPDDDSGDDPEGERYADSGWPAAAPRTAGVFSAETFAIAAVLLVGASLIGTRLAEMWASVRSADQLSALTAIILGDGGTALLGAVLGALGLVLANADTRPWARWAAMAAIVVGLLFVVLSVTTYLMVPPPAPPSPLGM</sequence>
<dbReference type="EMBL" id="JBHSFQ010000002">
    <property type="protein sequence ID" value="MFC4560775.1"/>
    <property type="molecule type" value="Genomic_DNA"/>
</dbReference>
<evidence type="ECO:0000313" key="3">
    <source>
        <dbReference type="EMBL" id="MFC4560775.1"/>
    </source>
</evidence>
<feature type="transmembrane region" description="Helical" evidence="2">
    <location>
        <begin position="91"/>
        <end position="109"/>
    </location>
</feature>
<keyword evidence="2" id="KW-1133">Transmembrane helix</keyword>
<gene>
    <name evidence="3" type="ORF">ACFO4E_02770</name>
</gene>
<keyword evidence="4" id="KW-1185">Reference proteome</keyword>
<evidence type="ECO:0000256" key="1">
    <source>
        <dbReference type="SAM" id="MobiDB-lite"/>
    </source>
</evidence>
<feature type="region of interest" description="Disordered" evidence="1">
    <location>
        <begin position="1"/>
        <end position="75"/>
    </location>
</feature>
<dbReference type="RefSeq" id="WP_378571224.1">
    <property type="nucleotide sequence ID" value="NZ_JBHSFQ010000002.1"/>
</dbReference>